<dbReference type="RefSeq" id="WP_114066365.1">
    <property type="nucleotide sequence ID" value="NZ_CP030850.1"/>
</dbReference>
<organism evidence="1 2">
    <name type="scientific">Runella rosea</name>
    <dbReference type="NCBI Taxonomy" id="2259595"/>
    <lineage>
        <taxon>Bacteria</taxon>
        <taxon>Pseudomonadati</taxon>
        <taxon>Bacteroidota</taxon>
        <taxon>Cytophagia</taxon>
        <taxon>Cytophagales</taxon>
        <taxon>Spirosomataceae</taxon>
        <taxon>Runella</taxon>
    </lineage>
</organism>
<proteinExistence type="predicted"/>
<sequence length="70" mass="7677">MLKNRLYLKNILFFSVLVAIGGCSLSSESLSLKAAFSHPSVKSSATKCEDGELVCCKKINERTSRTRPVI</sequence>
<protein>
    <recommendedName>
        <fullName evidence="3">Lipoprotein</fullName>
    </recommendedName>
</protein>
<dbReference type="KEGG" id="run:DR864_07465"/>
<dbReference type="EMBL" id="CP030850">
    <property type="protein sequence ID" value="AXE17580.1"/>
    <property type="molecule type" value="Genomic_DNA"/>
</dbReference>
<evidence type="ECO:0000313" key="2">
    <source>
        <dbReference type="Proteomes" id="UP000251993"/>
    </source>
</evidence>
<reference evidence="1 2" key="1">
    <citation type="submission" date="2018-07" db="EMBL/GenBank/DDBJ databases">
        <title>Genome sequencing of Runella.</title>
        <authorList>
            <person name="Baek M.-G."/>
            <person name="Yi H."/>
        </authorList>
    </citation>
    <scope>NUCLEOTIDE SEQUENCE [LARGE SCALE GENOMIC DNA]</scope>
    <source>
        <strain evidence="1 2">HYN0085</strain>
    </source>
</reference>
<keyword evidence="2" id="KW-1185">Reference proteome</keyword>
<accession>A0A344TG09</accession>
<evidence type="ECO:0008006" key="3">
    <source>
        <dbReference type="Google" id="ProtNLM"/>
    </source>
</evidence>
<name>A0A344TG09_9BACT</name>
<dbReference type="AlphaFoldDB" id="A0A344TG09"/>
<dbReference type="OrthoDB" id="9853784at2"/>
<gene>
    <name evidence="1" type="ORF">DR864_07465</name>
</gene>
<dbReference type="PROSITE" id="PS51257">
    <property type="entry name" value="PROKAR_LIPOPROTEIN"/>
    <property type="match status" value="1"/>
</dbReference>
<evidence type="ECO:0000313" key="1">
    <source>
        <dbReference type="EMBL" id="AXE17580.1"/>
    </source>
</evidence>
<dbReference type="Proteomes" id="UP000251993">
    <property type="component" value="Chromosome"/>
</dbReference>